<dbReference type="GO" id="GO:0005829">
    <property type="term" value="C:cytosol"/>
    <property type="evidence" value="ECO:0007669"/>
    <property type="project" value="TreeGrafter"/>
</dbReference>
<dbReference type="InterPro" id="IPR045569">
    <property type="entry name" value="Metalloprtase-TldD/E_C"/>
</dbReference>
<evidence type="ECO:0000259" key="2">
    <source>
        <dbReference type="Pfam" id="PF01523"/>
    </source>
</evidence>
<dbReference type="eggNOG" id="COG0312">
    <property type="taxonomic scope" value="Bacteria"/>
</dbReference>
<dbReference type="OrthoDB" id="9803213at2"/>
<dbReference type="InterPro" id="IPR045570">
    <property type="entry name" value="Metalloprtase-TldD/E_cen_dom"/>
</dbReference>
<accession>E8V3V3</accession>
<dbReference type="SUPFAM" id="SSF111283">
    <property type="entry name" value="Putative modulator of DNA gyrase, PmbA/TldD"/>
    <property type="match status" value="1"/>
</dbReference>
<dbReference type="InterPro" id="IPR047657">
    <property type="entry name" value="PmbA"/>
</dbReference>
<reference evidence="5 6" key="1">
    <citation type="journal article" date="2012" name="Stand. Genomic Sci.">
        <title>Complete genome sequence of Terriglobus saanensis type strain SP1PR4(T), an Acidobacteria from tundra soil.</title>
        <authorList>
            <person name="Rawat S.R."/>
            <person name="Mannisto M.K."/>
            <person name="Starovoytov V."/>
            <person name="Goodwin L."/>
            <person name="Nolan M."/>
            <person name="Hauser L."/>
            <person name="Land M."/>
            <person name="Davenport K.W."/>
            <person name="Woyke T."/>
            <person name="Haggblom M.M."/>
        </authorList>
    </citation>
    <scope>NUCLEOTIDE SEQUENCE</scope>
    <source>
        <strain evidence="6">ATCC BAA-1853 / DSM 23119 / SP1PR4</strain>
    </source>
</reference>
<keyword evidence="6" id="KW-1185">Reference proteome</keyword>
<dbReference type="EMBL" id="CP002467">
    <property type="protein sequence ID" value="ADV81367.1"/>
    <property type="molecule type" value="Genomic_DNA"/>
</dbReference>
<feature type="domain" description="Metalloprotease TldD/E C-terminal" evidence="3">
    <location>
        <begin position="237"/>
        <end position="459"/>
    </location>
</feature>
<dbReference type="HOGENOM" id="CLU_026425_0_0_0"/>
<comment type="similarity">
    <text evidence="1">Belongs to the peptidase U62 family.</text>
</comment>
<dbReference type="Pfam" id="PF01523">
    <property type="entry name" value="PmbA_TldD_1st"/>
    <property type="match status" value="1"/>
</dbReference>
<dbReference type="InterPro" id="IPR035068">
    <property type="entry name" value="TldD/PmbA_N"/>
</dbReference>
<gene>
    <name evidence="5" type="ordered locus">AciPR4_0532</name>
</gene>
<organism evidence="5 6">
    <name type="scientific">Terriglobus saanensis (strain ATCC BAA-1853 / DSM 23119 / SP1PR4)</name>
    <dbReference type="NCBI Taxonomy" id="401053"/>
    <lineage>
        <taxon>Bacteria</taxon>
        <taxon>Pseudomonadati</taxon>
        <taxon>Acidobacteriota</taxon>
        <taxon>Terriglobia</taxon>
        <taxon>Terriglobales</taxon>
        <taxon>Acidobacteriaceae</taxon>
        <taxon>Terriglobus</taxon>
    </lineage>
</organism>
<dbReference type="RefSeq" id="WP_013567100.1">
    <property type="nucleotide sequence ID" value="NC_014963.1"/>
</dbReference>
<sequence length="460" mass="49238">MMIETKKDLKQLVADVVERAIKAGATDAEAVAYEGDEFEVKVRLGQVETLVESGSRGLGLRVFNGLRTASTSTSDLSDEGIAHLVKGAVELSKITGEDPFAGLPEAGAFSEVRNSEGMGLFFEDVYSLPAEERIAYARRAEEAAMNADVRIQNSDGGTFDAATSRKVMANSRGFAGEYKKSYCSVSAMPIAQDANGMQRDYWYSSARTMTRLESPESVGKEAARRAVRRLGARKVKTQRASMVFPPEIARSLIGNIFEAANGEAIYRHATFFDGKLGERVAGENITVVDDGTMMLEPGLAGFGTLPFDGDGLPRQRTVIVEKGILKSYVMNTYTARKLGMKSTGNATRGLGGAPGIGAGNFYLEPGTQTLEEIVGEVQNGLYVYETLGSGVNLVTGDYSQGASGLWIENGEFTGAVEEITIAGNLKEMYSNIVAIGSDLVWRGATAVPTIRIEGMTIAGE</sequence>
<evidence type="ECO:0000259" key="4">
    <source>
        <dbReference type="Pfam" id="PF19290"/>
    </source>
</evidence>
<dbReference type="InterPro" id="IPR002510">
    <property type="entry name" value="Metalloprtase-TldD/E_N"/>
</dbReference>
<proteinExistence type="inferred from homology"/>
<dbReference type="PANTHER" id="PTHR43421:SF1">
    <property type="entry name" value="METALLOPROTEASE PMBA"/>
    <property type="match status" value="1"/>
</dbReference>
<dbReference type="KEGG" id="tsa:AciPR4_0532"/>
<name>E8V3V3_TERSS</name>
<dbReference type="Pfam" id="PF19289">
    <property type="entry name" value="PmbA_TldD_3rd"/>
    <property type="match status" value="1"/>
</dbReference>
<dbReference type="GO" id="GO:0006508">
    <property type="term" value="P:proteolysis"/>
    <property type="evidence" value="ECO:0007669"/>
    <property type="project" value="InterPro"/>
</dbReference>
<evidence type="ECO:0000256" key="1">
    <source>
        <dbReference type="ARBA" id="ARBA00005836"/>
    </source>
</evidence>
<evidence type="ECO:0000313" key="6">
    <source>
        <dbReference type="Proteomes" id="UP000006844"/>
    </source>
</evidence>
<evidence type="ECO:0000313" key="5">
    <source>
        <dbReference type="EMBL" id="ADV81367.1"/>
    </source>
</evidence>
<dbReference type="AlphaFoldDB" id="E8V3V3"/>
<dbReference type="PANTHER" id="PTHR43421">
    <property type="entry name" value="METALLOPROTEASE PMBA"/>
    <property type="match status" value="1"/>
</dbReference>
<feature type="domain" description="Metalloprotease TldD/E central" evidence="4">
    <location>
        <begin position="125"/>
        <end position="230"/>
    </location>
</feature>
<evidence type="ECO:0000259" key="3">
    <source>
        <dbReference type="Pfam" id="PF19289"/>
    </source>
</evidence>
<dbReference type="GO" id="GO:0008237">
    <property type="term" value="F:metallopeptidase activity"/>
    <property type="evidence" value="ECO:0007669"/>
    <property type="project" value="InterPro"/>
</dbReference>
<dbReference type="STRING" id="401053.AciPR4_0532"/>
<dbReference type="Gene3D" id="3.30.2290.10">
    <property type="entry name" value="PmbA/TldD superfamily"/>
    <property type="match status" value="1"/>
</dbReference>
<feature type="domain" description="Metalloprotease TldD/E N-terminal" evidence="2">
    <location>
        <begin position="28"/>
        <end position="91"/>
    </location>
</feature>
<dbReference type="Proteomes" id="UP000006844">
    <property type="component" value="Chromosome"/>
</dbReference>
<dbReference type="Pfam" id="PF19290">
    <property type="entry name" value="PmbA_TldD_2nd"/>
    <property type="match status" value="1"/>
</dbReference>
<protein>
    <submittedName>
        <fullName evidence="5">Peptidase U62 modulator of DNA gyrase</fullName>
    </submittedName>
</protein>
<dbReference type="InterPro" id="IPR036059">
    <property type="entry name" value="TldD/PmbA_sf"/>
</dbReference>